<sequence length="92" mass="10423">MKTFFKILVIVIILGIFGYTLYYLWDKSKEEPVVYKTETPFVTNIIKKTVATGSVVPRKEIDIKPVVSGIISAIYVQEGQMVKKGDLIAKIR</sequence>
<feature type="non-terminal residue" evidence="3">
    <location>
        <position position="92"/>
    </location>
</feature>
<feature type="domain" description="Multidrug resistance protein MdtA-like barrel-sandwich hybrid" evidence="2">
    <location>
        <begin position="60"/>
        <end position="91"/>
    </location>
</feature>
<dbReference type="InterPro" id="IPR058625">
    <property type="entry name" value="MdtA-like_BSH"/>
</dbReference>
<dbReference type="PANTHER" id="PTHR30469:SF33">
    <property type="entry name" value="SLR1207 PROTEIN"/>
    <property type="match status" value="1"/>
</dbReference>
<evidence type="ECO:0000259" key="2">
    <source>
        <dbReference type="Pfam" id="PF25917"/>
    </source>
</evidence>
<dbReference type="EMBL" id="UOET01000539">
    <property type="protein sequence ID" value="VAW30572.1"/>
    <property type="molecule type" value="Genomic_DNA"/>
</dbReference>
<protein>
    <submittedName>
        <fullName evidence="3">ABC transporter, RND-adapter-like protein</fullName>
    </submittedName>
</protein>
<keyword evidence="1" id="KW-0812">Transmembrane</keyword>
<dbReference type="GO" id="GO:0015562">
    <property type="term" value="F:efflux transmembrane transporter activity"/>
    <property type="evidence" value="ECO:0007669"/>
    <property type="project" value="TreeGrafter"/>
</dbReference>
<accession>A0A3B0UVY0</accession>
<evidence type="ECO:0000256" key="1">
    <source>
        <dbReference type="SAM" id="Phobius"/>
    </source>
</evidence>
<name>A0A3B0UVY0_9ZZZZ</name>
<dbReference type="SUPFAM" id="SSF111369">
    <property type="entry name" value="HlyD-like secretion proteins"/>
    <property type="match status" value="1"/>
</dbReference>
<proteinExistence type="predicted"/>
<dbReference type="AlphaFoldDB" id="A0A3B0UVY0"/>
<reference evidence="3" key="1">
    <citation type="submission" date="2018-06" db="EMBL/GenBank/DDBJ databases">
        <authorList>
            <person name="Zhirakovskaya E."/>
        </authorList>
    </citation>
    <scope>NUCLEOTIDE SEQUENCE</scope>
</reference>
<organism evidence="3">
    <name type="scientific">hydrothermal vent metagenome</name>
    <dbReference type="NCBI Taxonomy" id="652676"/>
    <lineage>
        <taxon>unclassified sequences</taxon>
        <taxon>metagenomes</taxon>
        <taxon>ecological metagenomes</taxon>
    </lineage>
</organism>
<dbReference type="Pfam" id="PF25917">
    <property type="entry name" value="BSH_RND"/>
    <property type="match status" value="1"/>
</dbReference>
<dbReference type="GO" id="GO:1990281">
    <property type="term" value="C:efflux pump complex"/>
    <property type="evidence" value="ECO:0007669"/>
    <property type="project" value="TreeGrafter"/>
</dbReference>
<dbReference type="Gene3D" id="2.40.50.100">
    <property type="match status" value="1"/>
</dbReference>
<keyword evidence="1" id="KW-0472">Membrane</keyword>
<evidence type="ECO:0000313" key="3">
    <source>
        <dbReference type="EMBL" id="VAW30572.1"/>
    </source>
</evidence>
<feature type="transmembrane region" description="Helical" evidence="1">
    <location>
        <begin position="7"/>
        <end position="25"/>
    </location>
</feature>
<dbReference type="PANTHER" id="PTHR30469">
    <property type="entry name" value="MULTIDRUG RESISTANCE PROTEIN MDTA"/>
    <property type="match status" value="1"/>
</dbReference>
<gene>
    <name evidence="3" type="ORF">MNBD_BACTEROID07-1954</name>
</gene>
<keyword evidence="1" id="KW-1133">Transmembrane helix</keyword>